<dbReference type="InterPro" id="IPR016195">
    <property type="entry name" value="Pol/histidinol_Pase-like"/>
</dbReference>
<evidence type="ECO:0000313" key="11">
    <source>
        <dbReference type="Proteomes" id="UP000626844"/>
    </source>
</evidence>
<keyword evidence="6 8" id="KW-0368">Histidine biosynthesis</keyword>
<reference evidence="10" key="1">
    <citation type="submission" date="2020-09" db="EMBL/GenBank/DDBJ databases">
        <title>A novel bacterium of genus Bacillus, isolated from South China Sea.</title>
        <authorList>
            <person name="Huang H."/>
            <person name="Mo K."/>
            <person name="Hu Y."/>
        </authorList>
    </citation>
    <scope>NUCLEOTIDE SEQUENCE</scope>
    <source>
        <strain evidence="10">IB182487</strain>
    </source>
</reference>
<dbReference type="Gene3D" id="3.20.20.140">
    <property type="entry name" value="Metal-dependent hydrolases"/>
    <property type="match status" value="1"/>
</dbReference>
<evidence type="ECO:0000256" key="8">
    <source>
        <dbReference type="RuleBase" id="RU366003"/>
    </source>
</evidence>
<keyword evidence="4 8" id="KW-0028">Amino-acid biosynthesis</keyword>
<evidence type="ECO:0000256" key="4">
    <source>
        <dbReference type="ARBA" id="ARBA00022605"/>
    </source>
</evidence>
<comment type="similarity">
    <text evidence="2 8">Belongs to the PHP hydrolase family. HisK subfamily.</text>
</comment>
<evidence type="ECO:0000259" key="9">
    <source>
        <dbReference type="Pfam" id="PF02811"/>
    </source>
</evidence>
<evidence type="ECO:0000256" key="5">
    <source>
        <dbReference type="ARBA" id="ARBA00022801"/>
    </source>
</evidence>
<dbReference type="CDD" id="cd12110">
    <property type="entry name" value="PHP_HisPPase_Hisj_like"/>
    <property type="match status" value="1"/>
</dbReference>
<evidence type="ECO:0000256" key="6">
    <source>
        <dbReference type="ARBA" id="ARBA00023102"/>
    </source>
</evidence>
<dbReference type="NCBIfam" id="TIGR01856">
    <property type="entry name" value="hisJ_fam"/>
    <property type="match status" value="1"/>
</dbReference>
<name>A0A926S3F6_9BACI</name>
<protein>
    <recommendedName>
        <fullName evidence="3 8">Histidinol-phosphatase</fullName>
        <shortName evidence="8">HolPase</shortName>
        <ecNumber evidence="3 8">3.1.3.15</ecNumber>
    </recommendedName>
</protein>
<keyword evidence="5 8" id="KW-0378">Hydrolase</keyword>
<comment type="caution">
    <text evidence="10">The sequence shown here is derived from an EMBL/GenBank/DDBJ whole genome shotgun (WGS) entry which is preliminary data.</text>
</comment>
<accession>A0A926S3F6</accession>
<dbReference type="EMBL" id="JACXAI010000039">
    <property type="protein sequence ID" value="MBD1382909.1"/>
    <property type="molecule type" value="Genomic_DNA"/>
</dbReference>
<dbReference type="InterPro" id="IPR004013">
    <property type="entry name" value="PHP_dom"/>
</dbReference>
<organism evidence="10 11">
    <name type="scientific">Metabacillus arenae</name>
    <dbReference type="NCBI Taxonomy" id="2771434"/>
    <lineage>
        <taxon>Bacteria</taxon>
        <taxon>Bacillati</taxon>
        <taxon>Bacillota</taxon>
        <taxon>Bacilli</taxon>
        <taxon>Bacillales</taxon>
        <taxon>Bacillaceae</taxon>
        <taxon>Metabacillus</taxon>
    </lineage>
</organism>
<evidence type="ECO:0000256" key="7">
    <source>
        <dbReference type="ARBA" id="ARBA00049158"/>
    </source>
</evidence>
<dbReference type="AlphaFoldDB" id="A0A926S3F6"/>
<dbReference type="SUPFAM" id="SSF89550">
    <property type="entry name" value="PHP domain-like"/>
    <property type="match status" value="1"/>
</dbReference>
<feature type="domain" description="PHP" evidence="9">
    <location>
        <begin position="8"/>
        <end position="202"/>
    </location>
</feature>
<gene>
    <name evidence="10" type="ORF">IC621_22155</name>
</gene>
<evidence type="ECO:0000256" key="1">
    <source>
        <dbReference type="ARBA" id="ARBA00004970"/>
    </source>
</evidence>
<dbReference type="GO" id="GO:0004401">
    <property type="term" value="F:histidinol-phosphatase activity"/>
    <property type="evidence" value="ECO:0007669"/>
    <property type="project" value="UniProtKB-UniRule"/>
</dbReference>
<dbReference type="InterPro" id="IPR010140">
    <property type="entry name" value="Histidinol_P_phosphatase_HisJ"/>
</dbReference>
<dbReference type="PANTHER" id="PTHR21039:SF0">
    <property type="entry name" value="HISTIDINOL-PHOSPHATASE"/>
    <property type="match status" value="1"/>
</dbReference>
<dbReference type="Pfam" id="PF02811">
    <property type="entry name" value="PHP"/>
    <property type="match status" value="1"/>
</dbReference>
<comment type="catalytic activity">
    <reaction evidence="7 8">
        <text>L-histidinol phosphate + H2O = L-histidinol + phosphate</text>
        <dbReference type="Rhea" id="RHEA:14465"/>
        <dbReference type="ChEBI" id="CHEBI:15377"/>
        <dbReference type="ChEBI" id="CHEBI:43474"/>
        <dbReference type="ChEBI" id="CHEBI:57699"/>
        <dbReference type="ChEBI" id="CHEBI:57980"/>
        <dbReference type="EC" id="3.1.3.15"/>
    </reaction>
</comment>
<evidence type="ECO:0000313" key="10">
    <source>
        <dbReference type="EMBL" id="MBD1382909.1"/>
    </source>
</evidence>
<keyword evidence="11" id="KW-1185">Reference proteome</keyword>
<dbReference type="GO" id="GO:0000105">
    <property type="term" value="P:L-histidine biosynthetic process"/>
    <property type="evidence" value="ECO:0007669"/>
    <property type="project" value="UniProtKB-UniRule"/>
</dbReference>
<evidence type="ECO:0000256" key="2">
    <source>
        <dbReference type="ARBA" id="ARBA00009152"/>
    </source>
</evidence>
<evidence type="ECO:0000256" key="3">
    <source>
        <dbReference type="ARBA" id="ARBA00013085"/>
    </source>
</evidence>
<comment type="pathway">
    <text evidence="1 8">Amino-acid biosynthesis; L-histidine biosynthesis; L-histidine from 5-phospho-alpha-D-ribose 1-diphosphate: step 8/9.</text>
</comment>
<dbReference type="RefSeq" id="WP_191161553.1">
    <property type="nucleotide sequence ID" value="NZ_JACXAI010000039.1"/>
</dbReference>
<dbReference type="EC" id="3.1.3.15" evidence="3 8"/>
<dbReference type="GO" id="GO:0005737">
    <property type="term" value="C:cytoplasm"/>
    <property type="evidence" value="ECO:0007669"/>
    <property type="project" value="TreeGrafter"/>
</dbReference>
<sequence length="272" mass="31413">MEKNITFDFHTHHSRCGHAEGSIRDYIEAAIEKKLDLIGISDHSPYFAHEEDQPYPHIAMAKSHFHEYISEVLQLKQEYKGKIEVLLGVESDFFPNHIELYRKHYTKYPFDYIIGSVHHVNGIGIFKKGRWEGLTEGEKQQTKENYYMLIEQSARSGLFDILGHIDAMKGYYPSFSAIETGAIEHTLKAIAENDIAIEVNTSGKMKDCGGWYPADDLLERACYHGVKITLGSDAHDPSRVGEDFELVRKRLKELGFTEWAYFRERKRFMTSL</sequence>
<dbReference type="Proteomes" id="UP000626844">
    <property type="component" value="Unassembled WGS sequence"/>
</dbReference>
<dbReference type="PANTHER" id="PTHR21039">
    <property type="entry name" value="HISTIDINOL PHOSPHATASE-RELATED"/>
    <property type="match status" value="1"/>
</dbReference>
<proteinExistence type="inferred from homology"/>
<dbReference type="NCBIfam" id="NF005596">
    <property type="entry name" value="PRK07328.1"/>
    <property type="match status" value="1"/>
</dbReference>